<keyword evidence="3 7" id="KW-0813">Transport</keyword>
<proteinExistence type="inferred from homology"/>
<dbReference type="Gene3D" id="1.20.1250.20">
    <property type="entry name" value="MFS general substrate transporter like domains"/>
    <property type="match status" value="1"/>
</dbReference>
<evidence type="ECO:0000256" key="6">
    <source>
        <dbReference type="ARBA" id="ARBA00023136"/>
    </source>
</evidence>
<reference evidence="10" key="2">
    <citation type="submission" date="2021-01" db="EMBL/GenBank/DDBJ databases">
        <authorList>
            <person name="Corre E."/>
            <person name="Pelletier E."/>
            <person name="Niang G."/>
            <person name="Scheremetjew M."/>
            <person name="Finn R."/>
            <person name="Kale V."/>
            <person name="Holt S."/>
            <person name="Cochrane G."/>
            <person name="Meng A."/>
            <person name="Brown T."/>
            <person name="Cohen L."/>
        </authorList>
    </citation>
    <scope>NUCLEOTIDE SEQUENCE</scope>
    <source>
        <strain evidence="10">CCMP1205</strain>
    </source>
</reference>
<evidence type="ECO:0000256" key="4">
    <source>
        <dbReference type="ARBA" id="ARBA00022692"/>
    </source>
</evidence>
<dbReference type="PANTHER" id="PTHR48022">
    <property type="entry name" value="PLASTIDIC GLUCOSE TRANSPORTER 4"/>
    <property type="match status" value="1"/>
</dbReference>
<dbReference type="EMBL" id="CP031044">
    <property type="protein sequence ID" value="QDZ23664.1"/>
    <property type="molecule type" value="Genomic_DNA"/>
</dbReference>
<dbReference type="PANTHER" id="PTHR48022:SF2">
    <property type="entry name" value="PLASTIDIC GLUCOSE TRANSPORTER 4"/>
    <property type="match status" value="1"/>
</dbReference>
<feature type="transmembrane region" description="Helical" evidence="8">
    <location>
        <begin position="405"/>
        <end position="429"/>
    </location>
</feature>
<comment type="similarity">
    <text evidence="2 7">Belongs to the major facilitator superfamily. Sugar transporter (TC 2.A.1.1) family.</text>
</comment>
<dbReference type="STRING" id="1764295.A0A5B8MV88"/>
<dbReference type="EMBL" id="HBHL01004365">
    <property type="protein sequence ID" value="CAD9713933.1"/>
    <property type="molecule type" value="Transcribed_RNA"/>
</dbReference>
<dbReference type="PROSITE" id="PS50850">
    <property type="entry name" value="MFS"/>
    <property type="match status" value="1"/>
</dbReference>
<accession>A0A5B8MV88</accession>
<evidence type="ECO:0000259" key="9">
    <source>
        <dbReference type="PROSITE" id="PS50850"/>
    </source>
</evidence>
<gene>
    <name evidence="12" type="ORF">A3770_11p61820</name>
    <name evidence="10" type="ORF">CPRI1469_LOCUS2784</name>
    <name evidence="11" type="ORF">CPRI1469_LOCUS2785</name>
</gene>
<protein>
    <submittedName>
        <fullName evidence="12">MFS general substrate transporter</fullName>
    </submittedName>
</protein>
<keyword evidence="4 8" id="KW-0812">Transmembrane</keyword>
<keyword evidence="5 8" id="KW-1133">Transmembrane helix</keyword>
<feature type="transmembrane region" description="Helical" evidence="8">
    <location>
        <begin position="153"/>
        <end position="178"/>
    </location>
</feature>
<feature type="transmembrane region" description="Helical" evidence="8">
    <location>
        <begin position="441"/>
        <end position="463"/>
    </location>
</feature>
<name>A0A5B8MV88_9CHLO</name>
<dbReference type="InterPro" id="IPR005828">
    <property type="entry name" value="MFS_sugar_transport-like"/>
</dbReference>
<feature type="transmembrane region" description="Helical" evidence="8">
    <location>
        <begin position="224"/>
        <end position="243"/>
    </location>
</feature>
<keyword evidence="6 8" id="KW-0472">Membrane</keyword>
<dbReference type="InterPro" id="IPR005829">
    <property type="entry name" value="Sugar_transporter_CS"/>
</dbReference>
<evidence type="ECO:0000256" key="3">
    <source>
        <dbReference type="ARBA" id="ARBA00022448"/>
    </source>
</evidence>
<evidence type="ECO:0000313" key="10">
    <source>
        <dbReference type="EMBL" id="CAD9713932.1"/>
    </source>
</evidence>
<evidence type="ECO:0000256" key="1">
    <source>
        <dbReference type="ARBA" id="ARBA00004141"/>
    </source>
</evidence>
<dbReference type="NCBIfam" id="TIGR00879">
    <property type="entry name" value="SP"/>
    <property type="match status" value="1"/>
</dbReference>
<evidence type="ECO:0000256" key="8">
    <source>
        <dbReference type="SAM" id="Phobius"/>
    </source>
</evidence>
<dbReference type="FunFam" id="1.20.1250.20:FF:000134">
    <property type="entry name" value="MFS sugar transporter protein"/>
    <property type="match status" value="1"/>
</dbReference>
<feature type="transmembrane region" description="Helical" evidence="8">
    <location>
        <begin position="304"/>
        <end position="329"/>
    </location>
</feature>
<dbReference type="GO" id="GO:0005351">
    <property type="term" value="F:carbohydrate:proton symporter activity"/>
    <property type="evidence" value="ECO:0007669"/>
    <property type="project" value="TreeGrafter"/>
</dbReference>
<dbReference type="PRINTS" id="PR00171">
    <property type="entry name" value="SUGRTRNSPORT"/>
</dbReference>
<dbReference type="SUPFAM" id="SSF103473">
    <property type="entry name" value="MFS general substrate transporter"/>
    <property type="match status" value="1"/>
</dbReference>
<evidence type="ECO:0000313" key="12">
    <source>
        <dbReference type="EMBL" id="QDZ23664.1"/>
    </source>
</evidence>
<feature type="transmembrane region" description="Helical" evidence="8">
    <location>
        <begin position="48"/>
        <end position="72"/>
    </location>
</feature>
<keyword evidence="13" id="KW-1185">Reference proteome</keyword>
<evidence type="ECO:0000313" key="13">
    <source>
        <dbReference type="Proteomes" id="UP000316726"/>
    </source>
</evidence>
<feature type="domain" description="Major facilitator superfamily (MFS) profile" evidence="9">
    <location>
        <begin position="47"/>
        <end position="497"/>
    </location>
</feature>
<dbReference type="AlphaFoldDB" id="A0A5B8MV88"/>
<dbReference type="InterPro" id="IPR050360">
    <property type="entry name" value="MFS_Sugar_Transporters"/>
</dbReference>
<dbReference type="InterPro" id="IPR020846">
    <property type="entry name" value="MFS_dom"/>
</dbReference>
<dbReference type="Pfam" id="PF00083">
    <property type="entry name" value="Sugar_tr"/>
    <property type="match status" value="1"/>
</dbReference>
<dbReference type="EMBL" id="HBHL01004364">
    <property type="protein sequence ID" value="CAD9713932.1"/>
    <property type="molecule type" value="Transcribed_RNA"/>
</dbReference>
<feature type="transmembrane region" description="Helical" evidence="8">
    <location>
        <begin position="341"/>
        <end position="362"/>
    </location>
</feature>
<dbReference type="Proteomes" id="UP000316726">
    <property type="component" value="Chromosome 11"/>
</dbReference>
<organism evidence="12 13">
    <name type="scientific">Chloropicon primus</name>
    <dbReference type="NCBI Taxonomy" id="1764295"/>
    <lineage>
        <taxon>Eukaryota</taxon>
        <taxon>Viridiplantae</taxon>
        <taxon>Chlorophyta</taxon>
        <taxon>Chloropicophyceae</taxon>
        <taxon>Chloropicales</taxon>
        <taxon>Chloropicaceae</taxon>
        <taxon>Chloropicon</taxon>
    </lineage>
</organism>
<dbReference type="InterPro" id="IPR036259">
    <property type="entry name" value="MFS_trans_sf"/>
</dbReference>
<sequence length="535" mass="57457">MGEGGDGVVERSAFELGSPAMEEEERNNGGGGGGVSTMRLTSYAYTTVLLAAVGGLLFGYDIGVIGGCLTLGGFRETMGWPPAIEECGVDRPPEPVQVSFEQGWITSAFMFGCFAASPLAGYCADRFGRWSTVMLGTIIFFVGGALQTGANGVALMIAGRAVSGLSIGILSTVVPLYIAEVSPASLRGSLVTLQQLGITFGILVAFCVNLFVQKVIPRDWGWRISLGGQCVIALFMGVGMLFMPETPRYLAWKGRLEEAKAVLRKLRGSDQESVLLAEVLEIEKEVEEVKTQNSSWAELFSRKLMLTMLVGIFIPTISQFSGINALMLYSATLFDNLCLSGITMTAIVGVVNFVFTFVAVFFSDKGGRKPLLLTGASGMIFGLVAAAAILWTIDPSENKAAANATVFLILFFIANYASTWGAVASWIIPSEVFPIRIRGKAIGLATMGNWSANIIVAFLTPILIRPDVANVSGTFMFYASFLIVAIPFVVCLVPETKGVPLEEMEEKFSKPLGQHVKTCISDLRRRPKKCEALPK</sequence>
<dbReference type="OrthoDB" id="5296287at2759"/>
<evidence type="ECO:0000313" key="11">
    <source>
        <dbReference type="EMBL" id="CAD9713933.1"/>
    </source>
</evidence>
<dbReference type="InterPro" id="IPR003663">
    <property type="entry name" value="Sugar/inositol_transpt"/>
</dbReference>
<reference evidence="12 13" key="1">
    <citation type="submission" date="2018-07" db="EMBL/GenBank/DDBJ databases">
        <title>The complete nuclear genome of the prasinophyte Chloropicon primus (CCMP1205).</title>
        <authorList>
            <person name="Pombert J.-F."/>
            <person name="Otis C."/>
            <person name="Turmel M."/>
            <person name="Lemieux C."/>
        </authorList>
    </citation>
    <scope>NUCLEOTIDE SEQUENCE [LARGE SCALE GENOMIC DNA]</scope>
    <source>
        <strain evidence="12 13">CCMP1205</strain>
    </source>
</reference>
<dbReference type="PROSITE" id="PS00217">
    <property type="entry name" value="SUGAR_TRANSPORT_2"/>
    <property type="match status" value="1"/>
</dbReference>
<comment type="subcellular location">
    <subcellularLocation>
        <location evidence="1">Membrane</location>
        <topology evidence="1">Multi-pass membrane protein</topology>
    </subcellularLocation>
</comment>
<feature type="transmembrane region" description="Helical" evidence="8">
    <location>
        <begin position="130"/>
        <end position="147"/>
    </location>
</feature>
<evidence type="ECO:0000256" key="5">
    <source>
        <dbReference type="ARBA" id="ARBA00022989"/>
    </source>
</evidence>
<evidence type="ECO:0000256" key="2">
    <source>
        <dbReference type="ARBA" id="ARBA00010992"/>
    </source>
</evidence>
<feature type="transmembrane region" description="Helical" evidence="8">
    <location>
        <begin position="190"/>
        <end position="212"/>
    </location>
</feature>
<evidence type="ECO:0000256" key="7">
    <source>
        <dbReference type="RuleBase" id="RU003346"/>
    </source>
</evidence>
<feature type="transmembrane region" description="Helical" evidence="8">
    <location>
        <begin position="475"/>
        <end position="494"/>
    </location>
</feature>
<dbReference type="GO" id="GO:0016020">
    <property type="term" value="C:membrane"/>
    <property type="evidence" value="ECO:0007669"/>
    <property type="project" value="UniProtKB-SubCell"/>
</dbReference>
<feature type="transmembrane region" description="Helical" evidence="8">
    <location>
        <begin position="371"/>
        <end position="393"/>
    </location>
</feature>